<dbReference type="GO" id="GO:0010420">
    <property type="term" value="F:polyprenyldihydroxybenzoate methyltransferase activity"/>
    <property type="evidence" value="ECO:0007669"/>
    <property type="project" value="TreeGrafter"/>
</dbReference>
<sequence length="249" mass="28461">MAQNIYDTSDFFSEYSKLPRSMRGLDGAPEWPTLRMLVGDISNKRVLDLATGFGWVARWAVQEGHARSVHAIDISENMLKRAREMTAAQDIVEGKITYQRGDLEDLTLSEGEYDLVYCSLAFHYLPTDKLRRLLTEVYKSLSSGGKLVFSVEHPVMTAPSDAQWKWDNGQVSWPLNQYWKEGLRITNWMAPGVRKYHRTIDTYLTLLIEVGLILTAFKEAWEGLNIETKLEEAGEGHRPYFLLVSAKKP</sequence>
<feature type="domain" description="Methyltransferase" evidence="1">
    <location>
        <begin position="46"/>
        <end position="145"/>
    </location>
</feature>
<evidence type="ECO:0000259" key="1">
    <source>
        <dbReference type="Pfam" id="PF13649"/>
    </source>
</evidence>
<evidence type="ECO:0000313" key="3">
    <source>
        <dbReference type="Proteomes" id="UP000288859"/>
    </source>
</evidence>
<evidence type="ECO:0000313" key="2">
    <source>
        <dbReference type="EMBL" id="RVX68106.1"/>
    </source>
</evidence>
<dbReference type="Pfam" id="PF13649">
    <property type="entry name" value="Methyltransf_25"/>
    <property type="match status" value="1"/>
</dbReference>
<dbReference type="OrthoDB" id="66144at2759"/>
<dbReference type="CDD" id="cd02440">
    <property type="entry name" value="AdoMet_MTases"/>
    <property type="match status" value="1"/>
</dbReference>
<dbReference type="PANTHER" id="PTHR43464">
    <property type="entry name" value="METHYLTRANSFERASE"/>
    <property type="match status" value="1"/>
</dbReference>
<dbReference type="VEuPathDB" id="FungiDB:PV10_05689"/>
<comment type="caution">
    <text evidence="2">The sequence shown here is derived from an EMBL/GenBank/DDBJ whole genome shotgun (WGS) entry which is preliminary data.</text>
</comment>
<dbReference type="InterPro" id="IPR041698">
    <property type="entry name" value="Methyltransf_25"/>
</dbReference>
<name>A0A438MWH0_EXOME</name>
<accession>A0A438MWH0</accession>
<dbReference type="Gene3D" id="3.40.50.150">
    <property type="entry name" value="Vaccinia Virus protein VP39"/>
    <property type="match status" value="1"/>
</dbReference>
<gene>
    <name evidence="2" type="ORF">B0A52_08246</name>
</gene>
<dbReference type="EMBL" id="NAJM01000041">
    <property type="protein sequence ID" value="RVX68106.1"/>
    <property type="molecule type" value="Genomic_DNA"/>
</dbReference>
<proteinExistence type="predicted"/>
<dbReference type="AlphaFoldDB" id="A0A438MWH0"/>
<dbReference type="Proteomes" id="UP000288859">
    <property type="component" value="Unassembled WGS sequence"/>
</dbReference>
<dbReference type="InterPro" id="IPR029063">
    <property type="entry name" value="SAM-dependent_MTases_sf"/>
</dbReference>
<dbReference type="SUPFAM" id="SSF53335">
    <property type="entry name" value="S-adenosyl-L-methionine-dependent methyltransferases"/>
    <property type="match status" value="1"/>
</dbReference>
<reference evidence="2 3" key="1">
    <citation type="submission" date="2017-03" db="EMBL/GenBank/DDBJ databases">
        <title>Genomes of endolithic fungi from Antarctica.</title>
        <authorList>
            <person name="Coleine C."/>
            <person name="Masonjones S."/>
            <person name="Stajich J.E."/>
        </authorList>
    </citation>
    <scope>NUCLEOTIDE SEQUENCE [LARGE SCALE GENOMIC DNA]</scope>
    <source>
        <strain evidence="2 3">CCFEE 6314</strain>
    </source>
</reference>
<protein>
    <recommendedName>
        <fullName evidence="1">Methyltransferase domain-containing protein</fullName>
    </recommendedName>
</protein>
<organism evidence="2 3">
    <name type="scientific">Exophiala mesophila</name>
    <name type="common">Black yeast-like fungus</name>
    <dbReference type="NCBI Taxonomy" id="212818"/>
    <lineage>
        <taxon>Eukaryota</taxon>
        <taxon>Fungi</taxon>
        <taxon>Dikarya</taxon>
        <taxon>Ascomycota</taxon>
        <taxon>Pezizomycotina</taxon>
        <taxon>Eurotiomycetes</taxon>
        <taxon>Chaetothyriomycetidae</taxon>
        <taxon>Chaetothyriales</taxon>
        <taxon>Herpotrichiellaceae</taxon>
        <taxon>Exophiala</taxon>
    </lineage>
</organism>
<dbReference type="PANTHER" id="PTHR43464:SF23">
    <property type="entry name" value="JUVENILE HORMONE ACID O-METHYLTRANSFERASE"/>
    <property type="match status" value="1"/>
</dbReference>